<name>A0A2G9H1T3_9LAMI</name>
<dbReference type="Proteomes" id="UP000231279">
    <property type="component" value="Unassembled WGS sequence"/>
</dbReference>
<feature type="domain" description="F-box" evidence="1">
    <location>
        <begin position="17"/>
        <end position="57"/>
    </location>
</feature>
<dbReference type="Gene3D" id="1.20.1280.50">
    <property type="match status" value="1"/>
</dbReference>
<dbReference type="CDD" id="cd22157">
    <property type="entry name" value="F-box_AtFBW1-like"/>
    <property type="match status" value="1"/>
</dbReference>
<dbReference type="InterPro" id="IPR011043">
    <property type="entry name" value="Gal_Oxase/kelch_b-propeller"/>
</dbReference>
<dbReference type="InterPro" id="IPR001810">
    <property type="entry name" value="F-box_dom"/>
</dbReference>
<dbReference type="PANTHER" id="PTHR35546:SF134">
    <property type="entry name" value="F-BOX ASSOCIATED DOMAIN-CONTAINING PROTEIN"/>
    <property type="match status" value="1"/>
</dbReference>
<organism evidence="2 3">
    <name type="scientific">Handroanthus impetiginosus</name>
    <dbReference type="NCBI Taxonomy" id="429701"/>
    <lineage>
        <taxon>Eukaryota</taxon>
        <taxon>Viridiplantae</taxon>
        <taxon>Streptophyta</taxon>
        <taxon>Embryophyta</taxon>
        <taxon>Tracheophyta</taxon>
        <taxon>Spermatophyta</taxon>
        <taxon>Magnoliopsida</taxon>
        <taxon>eudicotyledons</taxon>
        <taxon>Gunneridae</taxon>
        <taxon>Pentapetalae</taxon>
        <taxon>asterids</taxon>
        <taxon>lamiids</taxon>
        <taxon>Lamiales</taxon>
        <taxon>Bignoniaceae</taxon>
        <taxon>Crescentiina</taxon>
        <taxon>Tabebuia alliance</taxon>
        <taxon>Handroanthus</taxon>
    </lineage>
</organism>
<dbReference type="Pfam" id="PF07734">
    <property type="entry name" value="FBA_1"/>
    <property type="match status" value="1"/>
</dbReference>
<accession>A0A2G9H1T3</accession>
<protein>
    <recommendedName>
        <fullName evidence="1">F-box domain-containing protein</fullName>
    </recommendedName>
</protein>
<reference evidence="3" key="1">
    <citation type="journal article" date="2018" name="Gigascience">
        <title>Genome assembly of the Pink Ipe (Handroanthus impetiginosus, Bignoniaceae), a highly valued, ecologically keystone Neotropical timber forest tree.</title>
        <authorList>
            <person name="Silva-Junior O.B."/>
            <person name="Grattapaglia D."/>
            <person name="Novaes E."/>
            <person name="Collevatti R.G."/>
        </authorList>
    </citation>
    <scope>NUCLEOTIDE SEQUENCE [LARGE SCALE GENOMIC DNA]</scope>
    <source>
        <strain evidence="3">cv. UFG-1</strain>
    </source>
</reference>
<proteinExistence type="predicted"/>
<evidence type="ECO:0000313" key="2">
    <source>
        <dbReference type="EMBL" id="PIN11488.1"/>
    </source>
</evidence>
<dbReference type="OrthoDB" id="605328at2759"/>
<dbReference type="SUPFAM" id="SSF81383">
    <property type="entry name" value="F-box domain"/>
    <property type="match status" value="1"/>
</dbReference>
<dbReference type="InterPro" id="IPR036047">
    <property type="entry name" value="F-box-like_dom_sf"/>
</dbReference>
<dbReference type="InterPro" id="IPR006527">
    <property type="entry name" value="F-box-assoc_dom_typ1"/>
</dbReference>
<evidence type="ECO:0000313" key="3">
    <source>
        <dbReference type="Proteomes" id="UP000231279"/>
    </source>
</evidence>
<dbReference type="InterPro" id="IPR055290">
    <property type="entry name" value="At3g26010-like"/>
</dbReference>
<dbReference type="Pfam" id="PF00646">
    <property type="entry name" value="F-box"/>
    <property type="match status" value="1"/>
</dbReference>
<sequence length="374" mass="43997">MDCKRSSSPRSAAIIGGNDDLLIEILLFLPAKSLIRFQSVSKHWRSLILSPRFSRLHTLHHRRRHQPRPSFLLRSSITSQFFVCQPKVKKLVPFRFEYRHLKILQSCNGLLLLECRNSPYGQKDYFVCNPTTRKYQKLVLSFGQLVRGLCMVFDPAKSPYYKVFCFTGYDDDRYSKWVEVYDSGTRTWTERVKVSGGPGQIINGVYWNDAIYFIRTRRTSCYFSFEDDSYGFDWTYETPRVSSPGATKSHVMESNGHLHHVVLSLFYYNNYVYVFEGIKEDGKWFLKYKANLNPISSRFDGKINAISLLGMIRRKREKDSALLFHMPGKIMVYRFVDKKIKVLVDFTREYYFEKGQLQFLFRDAHEFIHTLAPV</sequence>
<dbReference type="STRING" id="429701.A0A2G9H1T3"/>
<dbReference type="SUPFAM" id="SSF50965">
    <property type="entry name" value="Galactose oxidase, central domain"/>
    <property type="match status" value="1"/>
</dbReference>
<gene>
    <name evidence="2" type="ORF">CDL12_15910</name>
</gene>
<dbReference type="SMART" id="SM00256">
    <property type="entry name" value="FBOX"/>
    <property type="match status" value="1"/>
</dbReference>
<evidence type="ECO:0000259" key="1">
    <source>
        <dbReference type="SMART" id="SM00256"/>
    </source>
</evidence>
<dbReference type="EMBL" id="NKXS01002928">
    <property type="protein sequence ID" value="PIN11488.1"/>
    <property type="molecule type" value="Genomic_DNA"/>
</dbReference>
<dbReference type="InterPro" id="IPR015915">
    <property type="entry name" value="Kelch-typ_b-propeller"/>
</dbReference>
<keyword evidence="3" id="KW-1185">Reference proteome</keyword>
<dbReference type="Gene3D" id="2.120.10.80">
    <property type="entry name" value="Kelch-type beta propeller"/>
    <property type="match status" value="1"/>
</dbReference>
<dbReference type="AlphaFoldDB" id="A0A2G9H1T3"/>
<comment type="caution">
    <text evidence="2">The sequence shown here is derived from an EMBL/GenBank/DDBJ whole genome shotgun (WGS) entry which is preliminary data.</text>
</comment>
<dbReference type="PANTHER" id="PTHR35546">
    <property type="entry name" value="F-BOX PROTEIN INTERACTION DOMAIN PROTEIN-RELATED"/>
    <property type="match status" value="1"/>
</dbReference>